<dbReference type="NCBIfam" id="TIGR00125">
    <property type="entry name" value="cyt_tran_rel"/>
    <property type="match status" value="1"/>
</dbReference>
<evidence type="ECO:0000259" key="10">
    <source>
        <dbReference type="Pfam" id="PF01467"/>
    </source>
</evidence>
<dbReference type="Pfam" id="PF01467">
    <property type="entry name" value="CTP_transf_like"/>
    <property type="match status" value="1"/>
</dbReference>
<dbReference type="PRINTS" id="PR01020">
    <property type="entry name" value="LPSBIOSNTHSS"/>
</dbReference>
<dbReference type="InterPro" id="IPR001980">
    <property type="entry name" value="PPAT"/>
</dbReference>
<dbReference type="STRING" id="1549855.AY555_08580"/>
<evidence type="ECO:0000256" key="8">
    <source>
        <dbReference type="ARBA" id="ARBA00029346"/>
    </source>
</evidence>
<comment type="function">
    <text evidence="9">Reversibly transfers an adenylyl group from ATP to 4'-phosphopantetheine, yielding dephospho-CoA (dPCoA) and pyrophosphate.</text>
</comment>
<keyword evidence="3 9" id="KW-0548">Nucleotidyltransferase</keyword>
<dbReference type="GO" id="GO:0005524">
    <property type="term" value="F:ATP binding"/>
    <property type="evidence" value="ECO:0007669"/>
    <property type="project" value="UniProtKB-KW"/>
</dbReference>
<dbReference type="PANTHER" id="PTHR21342">
    <property type="entry name" value="PHOSPHOPANTETHEINE ADENYLYLTRANSFERASE"/>
    <property type="match status" value="1"/>
</dbReference>
<evidence type="ECO:0000256" key="7">
    <source>
        <dbReference type="ARBA" id="ARBA00022993"/>
    </source>
</evidence>
<keyword evidence="2 9" id="KW-0808">Transferase</keyword>
<proteinExistence type="inferred from homology"/>
<evidence type="ECO:0000256" key="4">
    <source>
        <dbReference type="ARBA" id="ARBA00022741"/>
    </source>
</evidence>
<name>A0A143DGH0_9PROT</name>
<evidence type="ECO:0000256" key="9">
    <source>
        <dbReference type="HAMAP-Rule" id="MF_00151"/>
    </source>
</evidence>
<dbReference type="GO" id="GO:0005737">
    <property type="term" value="C:cytoplasm"/>
    <property type="evidence" value="ECO:0007669"/>
    <property type="project" value="UniProtKB-SubCell"/>
</dbReference>
<comment type="subcellular location">
    <subcellularLocation>
        <location evidence="9">Cytoplasm</location>
    </subcellularLocation>
</comment>
<feature type="binding site" evidence="9">
    <location>
        <begin position="95"/>
        <end position="97"/>
    </location>
    <ligand>
        <name>ATP</name>
        <dbReference type="ChEBI" id="CHEBI:30616"/>
    </ligand>
</feature>
<feature type="binding site" evidence="9">
    <location>
        <begin position="12"/>
        <end position="13"/>
    </location>
    <ligand>
        <name>ATP</name>
        <dbReference type="ChEBI" id="CHEBI:30616"/>
    </ligand>
</feature>
<dbReference type="GO" id="GO:0015937">
    <property type="term" value="P:coenzyme A biosynthetic process"/>
    <property type="evidence" value="ECO:0007669"/>
    <property type="project" value="UniProtKB-UniRule"/>
</dbReference>
<comment type="pathway">
    <text evidence="9">Cofactor biosynthesis; coenzyme A biosynthesis; CoA from (R)-pantothenate: step 4/5.</text>
</comment>
<dbReference type="EMBL" id="CP014525">
    <property type="protein sequence ID" value="AMW35218.1"/>
    <property type="molecule type" value="Genomic_DNA"/>
</dbReference>
<comment type="subunit">
    <text evidence="9">Homohexamer.</text>
</comment>
<evidence type="ECO:0000313" key="11">
    <source>
        <dbReference type="EMBL" id="AMW35218.1"/>
    </source>
</evidence>
<protein>
    <recommendedName>
        <fullName evidence="9">Phosphopantetheine adenylyltransferase</fullName>
        <ecNumber evidence="9">2.7.7.3</ecNumber>
    </recommendedName>
    <alternativeName>
        <fullName evidence="9">Dephospho-CoA pyrophosphorylase</fullName>
    </alternativeName>
    <alternativeName>
        <fullName evidence="9">Pantetheine-phosphate adenylyltransferase</fullName>
        <shortName evidence="9">PPAT</shortName>
    </alternativeName>
</protein>
<dbReference type="GO" id="GO:0004595">
    <property type="term" value="F:pantetheine-phosphate adenylyltransferase activity"/>
    <property type="evidence" value="ECO:0007669"/>
    <property type="project" value="UniProtKB-UniRule"/>
</dbReference>
<feature type="binding site" evidence="9">
    <location>
        <begin position="130"/>
        <end position="136"/>
    </location>
    <ligand>
        <name>ATP</name>
        <dbReference type="ChEBI" id="CHEBI:30616"/>
    </ligand>
</feature>
<dbReference type="GeneID" id="53317209"/>
<evidence type="ECO:0000256" key="1">
    <source>
        <dbReference type="ARBA" id="ARBA00022490"/>
    </source>
</evidence>
<feature type="binding site" evidence="9">
    <location>
        <position position="105"/>
    </location>
    <ligand>
        <name>ATP</name>
        <dbReference type="ChEBI" id="CHEBI:30616"/>
    </ligand>
</feature>
<organism evidence="11 12">
    <name type="scientific">Haematospirillum jordaniae</name>
    <dbReference type="NCBI Taxonomy" id="1549855"/>
    <lineage>
        <taxon>Bacteria</taxon>
        <taxon>Pseudomonadati</taxon>
        <taxon>Pseudomonadota</taxon>
        <taxon>Alphaproteobacteria</taxon>
        <taxon>Rhodospirillales</taxon>
        <taxon>Novispirillaceae</taxon>
        <taxon>Haematospirillum</taxon>
    </lineage>
</organism>
<keyword evidence="7 9" id="KW-0173">Coenzyme A biosynthesis</keyword>
<feature type="binding site" evidence="9">
    <location>
        <position position="80"/>
    </location>
    <ligand>
        <name>substrate</name>
    </ligand>
</feature>
<dbReference type="KEGG" id="hjo:AY555_08580"/>
<evidence type="ECO:0000256" key="5">
    <source>
        <dbReference type="ARBA" id="ARBA00022840"/>
    </source>
</evidence>
<dbReference type="RefSeq" id="WP_066135610.1">
    <property type="nucleotide sequence ID" value="NZ_CP014525.1"/>
</dbReference>
<dbReference type="InterPro" id="IPR004821">
    <property type="entry name" value="Cyt_trans-like"/>
</dbReference>
<evidence type="ECO:0000256" key="2">
    <source>
        <dbReference type="ARBA" id="ARBA00022679"/>
    </source>
</evidence>
<feature type="domain" description="Cytidyltransferase-like" evidence="10">
    <location>
        <begin position="8"/>
        <end position="140"/>
    </location>
</feature>
<comment type="cofactor">
    <cofactor evidence="9">
        <name>Mg(2+)</name>
        <dbReference type="ChEBI" id="CHEBI:18420"/>
    </cofactor>
</comment>
<dbReference type="EC" id="2.7.7.3" evidence="9"/>
<dbReference type="OrthoDB" id="9806661at2"/>
<keyword evidence="5 9" id="KW-0067">ATP-binding</keyword>
<evidence type="ECO:0000256" key="6">
    <source>
        <dbReference type="ARBA" id="ARBA00022842"/>
    </source>
</evidence>
<dbReference type="Proteomes" id="UP000076066">
    <property type="component" value="Chromosome"/>
</dbReference>
<dbReference type="PANTHER" id="PTHR21342:SF1">
    <property type="entry name" value="PHOSPHOPANTETHEINE ADENYLYLTRANSFERASE"/>
    <property type="match status" value="1"/>
</dbReference>
<gene>
    <name evidence="9" type="primary">coaD</name>
    <name evidence="11" type="ORF">AY555_08580</name>
</gene>
<dbReference type="Gene3D" id="3.40.50.620">
    <property type="entry name" value="HUPs"/>
    <property type="match status" value="1"/>
</dbReference>
<feature type="site" description="Transition state stabilizer" evidence="9">
    <location>
        <position position="20"/>
    </location>
</feature>
<accession>A0A143DGH0</accession>
<feature type="binding site" evidence="9">
    <location>
        <position position="94"/>
    </location>
    <ligand>
        <name>substrate</name>
    </ligand>
</feature>
<dbReference type="UniPathway" id="UPA00241">
    <property type="reaction ID" value="UER00355"/>
</dbReference>
<comment type="catalytic activity">
    <reaction evidence="8 9">
        <text>(R)-4'-phosphopantetheine + ATP + H(+) = 3'-dephospho-CoA + diphosphate</text>
        <dbReference type="Rhea" id="RHEA:19801"/>
        <dbReference type="ChEBI" id="CHEBI:15378"/>
        <dbReference type="ChEBI" id="CHEBI:30616"/>
        <dbReference type="ChEBI" id="CHEBI:33019"/>
        <dbReference type="ChEBI" id="CHEBI:57328"/>
        <dbReference type="ChEBI" id="CHEBI:61723"/>
        <dbReference type="EC" id="2.7.7.3"/>
    </reaction>
</comment>
<reference evidence="11 12" key="1">
    <citation type="submission" date="2016-02" db="EMBL/GenBank/DDBJ databases">
        <title>Complete Genome of H5569, the type strain of the newly described species Haematospirillium jordaniae.</title>
        <authorList>
            <person name="Nicholson A.C."/>
            <person name="Humrighouse B.W."/>
            <person name="Loparov V."/>
            <person name="McQuiston J.R."/>
        </authorList>
    </citation>
    <scope>NUCLEOTIDE SEQUENCE [LARGE SCALE GENOMIC DNA]</scope>
    <source>
        <strain evidence="11 12">H5569</strain>
    </source>
</reference>
<comment type="similarity">
    <text evidence="9">Belongs to the bacterial CoaD family.</text>
</comment>
<keyword evidence="6 9" id="KW-0460">Magnesium</keyword>
<evidence type="ECO:0000313" key="12">
    <source>
        <dbReference type="Proteomes" id="UP000076066"/>
    </source>
</evidence>
<dbReference type="SUPFAM" id="SSF52374">
    <property type="entry name" value="Nucleotidylyl transferase"/>
    <property type="match status" value="1"/>
</dbReference>
<dbReference type="HAMAP" id="MF_00151">
    <property type="entry name" value="PPAT_bact"/>
    <property type="match status" value="1"/>
</dbReference>
<evidence type="ECO:0000256" key="3">
    <source>
        <dbReference type="ARBA" id="ARBA00022695"/>
    </source>
</evidence>
<keyword evidence="1 9" id="KW-0963">Cytoplasm</keyword>
<feature type="binding site" evidence="9">
    <location>
        <position position="44"/>
    </location>
    <ligand>
        <name>substrate</name>
    </ligand>
</feature>
<dbReference type="NCBIfam" id="TIGR01510">
    <property type="entry name" value="coaD_prev_kdtB"/>
    <property type="match status" value="1"/>
</dbReference>
<dbReference type="CDD" id="cd02163">
    <property type="entry name" value="PPAT"/>
    <property type="match status" value="1"/>
</dbReference>
<keyword evidence="12" id="KW-1185">Reference proteome</keyword>
<dbReference type="InterPro" id="IPR014729">
    <property type="entry name" value="Rossmann-like_a/b/a_fold"/>
</dbReference>
<feature type="binding site" evidence="9">
    <location>
        <position position="20"/>
    </location>
    <ligand>
        <name>ATP</name>
        <dbReference type="ChEBI" id="CHEBI:30616"/>
    </ligand>
</feature>
<dbReference type="AlphaFoldDB" id="A0A143DGH0"/>
<keyword evidence="4 9" id="KW-0547">Nucleotide-binding</keyword>
<feature type="binding site" evidence="9">
    <location>
        <position position="12"/>
    </location>
    <ligand>
        <name>substrate</name>
    </ligand>
</feature>
<sequence>MEKCRTGVYPGTFDPVTNGHLDIISRAAKVLDRLIVGVAQNVGKGPLFTLEQRVELTREAVDALKLEGTIIEIRPFNGLLMNFALQQGASVIVRGLRAVSDFEYEFQMAGMNARLDSRVETIFLMASEGSQFISSRFVKEISFLEGKIDSFVPPVVRKALKERFAEGERPW</sequence>